<dbReference type="InterPro" id="IPR036388">
    <property type="entry name" value="WH-like_DNA-bd_sf"/>
</dbReference>
<dbReference type="PANTHER" id="PTHR30126">
    <property type="entry name" value="HTH-TYPE TRANSCRIPTIONAL REGULATOR"/>
    <property type="match status" value="1"/>
</dbReference>
<dbReference type="EMBL" id="FQUE01000018">
    <property type="protein sequence ID" value="SHF87721.1"/>
    <property type="molecule type" value="Genomic_DNA"/>
</dbReference>
<keyword evidence="7" id="KW-1185">Reference proteome</keyword>
<comment type="similarity">
    <text evidence="1">Belongs to the LysR transcriptional regulatory family.</text>
</comment>
<protein>
    <submittedName>
        <fullName evidence="6">LysR family transcriptional regulator, transcriptional activator of nhaA</fullName>
    </submittedName>
</protein>
<dbReference type="STRING" id="366533.SAMN05444339_1187"/>
<dbReference type="PRINTS" id="PR00039">
    <property type="entry name" value="HTHLYSR"/>
</dbReference>
<dbReference type="SUPFAM" id="SSF46785">
    <property type="entry name" value="Winged helix' DNA-binding domain"/>
    <property type="match status" value="1"/>
</dbReference>
<evidence type="ECO:0000256" key="2">
    <source>
        <dbReference type="ARBA" id="ARBA00023015"/>
    </source>
</evidence>
<organism evidence="6 7">
    <name type="scientific">Loktanella atrilutea</name>
    <dbReference type="NCBI Taxonomy" id="366533"/>
    <lineage>
        <taxon>Bacteria</taxon>
        <taxon>Pseudomonadati</taxon>
        <taxon>Pseudomonadota</taxon>
        <taxon>Alphaproteobacteria</taxon>
        <taxon>Rhodobacterales</taxon>
        <taxon>Roseobacteraceae</taxon>
        <taxon>Loktanella</taxon>
    </lineage>
</organism>
<dbReference type="Gene3D" id="3.40.190.10">
    <property type="entry name" value="Periplasmic binding protein-like II"/>
    <property type="match status" value="2"/>
</dbReference>
<dbReference type="FunFam" id="1.10.10.10:FF:000001">
    <property type="entry name" value="LysR family transcriptional regulator"/>
    <property type="match status" value="1"/>
</dbReference>
<evidence type="ECO:0000256" key="1">
    <source>
        <dbReference type="ARBA" id="ARBA00009437"/>
    </source>
</evidence>
<dbReference type="InterPro" id="IPR000847">
    <property type="entry name" value="LysR_HTH_N"/>
</dbReference>
<reference evidence="7" key="1">
    <citation type="submission" date="2016-11" db="EMBL/GenBank/DDBJ databases">
        <authorList>
            <person name="Varghese N."/>
            <person name="Submissions S."/>
        </authorList>
    </citation>
    <scope>NUCLEOTIDE SEQUENCE [LARGE SCALE GENOMIC DNA]</scope>
    <source>
        <strain evidence="7">DSM 29326</strain>
    </source>
</reference>
<feature type="domain" description="HTH lysR-type" evidence="5">
    <location>
        <begin position="3"/>
        <end position="60"/>
    </location>
</feature>
<dbReference type="Gene3D" id="1.10.10.10">
    <property type="entry name" value="Winged helix-like DNA-binding domain superfamily/Winged helix DNA-binding domain"/>
    <property type="match status" value="1"/>
</dbReference>
<gene>
    <name evidence="6" type="ORF">SAMN05444339_1187</name>
</gene>
<dbReference type="RefSeq" id="WP_072858820.1">
    <property type="nucleotide sequence ID" value="NZ_FQUE01000018.1"/>
</dbReference>
<evidence type="ECO:0000256" key="3">
    <source>
        <dbReference type="ARBA" id="ARBA00023125"/>
    </source>
</evidence>
<dbReference type="InterPro" id="IPR036390">
    <property type="entry name" value="WH_DNA-bd_sf"/>
</dbReference>
<dbReference type="GO" id="GO:0000976">
    <property type="term" value="F:transcription cis-regulatory region binding"/>
    <property type="evidence" value="ECO:0007669"/>
    <property type="project" value="TreeGrafter"/>
</dbReference>
<dbReference type="Pfam" id="PF00126">
    <property type="entry name" value="HTH_1"/>
    <property type="match status" value="1"/>
</dbReference>
<evidence type="ECO:0000313" key="7">
    <source>
        <dbReference type="Proteomes" id="UP000183987"/>
    </source>
</evidence>
<dbReference type="SUPFAM" id="SSF53850">
    <property type="entry name" value="Periplasmic binding protein-like II"/>
    <property type="match status" value="1"/>
</dbReference>
<accession>A0A1M5F9I2</accession>
<dbReference type="CDD" id="cd05466">
    <property type="entry name" value="PBP2_LTTR_substrate"/>
    <property type="match status" value="1"/>
</dbReference>
<dbReference type="AlphaFoldDB" id="A0A1M5F9I2"/>
<keyword evidence="4" id="KW-0804">Transcription</keyword>
<dbReference type="Pfam" id="PF03466">
    <property type="entry name" value="LysR_substrate"/>
    <property type="match status" value="1"/>
</dbReference>
<dbReference type="OrthoDB" id="464481at2"/>
<proteinExistence type="inferred from homology"/>
<name>A0A1M5F9I2_LOKAT</name>
<keyword evidence="3" id="KW-0238">DNA-binding</keyword>
<evidence type="ECO:0000256" key="4">
    <source>
        <dbReference type="ARBA" id="ARBA00023163"/>
    </source>
</evidence>
<sequence length="299" mass="32620">MRLNYHHLRYFEEVAREGNLTRAAERLNLSQSALSTQIRQLEDRLGHPLFTRTNRTMVLTEAGHIALDHAIRIFGVGDDLIATLTRSGGTIGPLRVGALSTLSRNFQLRFLRPILADDAADLVLSSGSSQTLLRALEDLALDVVLLTDPPPRETFPDLVAHRLAEQPVAIHGTVRRLTHPTLNALLSAEPVILPTESSIRTGFDSLVARLGVTPRIAAIVDDMAMVRLLARDDVGLAITPAVVLADELAQGLLWTAPFPLEIVESFYAVTAKRTFPHPLSSRLLSGNAADLIEEFNASA</sequence>
<evidence type="ECO:0000313" key="6">
    <source>
        <dbReference type="EMBL" id="SHF87721.1"/>
    </source>
</evidence>
<keyword evidence="2" id="KW-0805">Transcription regulation</keyword>
<dbReference type="PROSITE" id="PS50931">
    <property type="entry name" value="HTH_LYSR"/>
    <property type="match status" value="1"/>
</dbReference>
<dbReference type="PANTHER" id="PTHR30126:SF98">
    <property type="entry name" value="HTH-TYPE TRANSCRIPTIONAL ACTIVATOR BAUR"/>
    <property type="match status" value="1"/>
</dbReference>
<dbReference type="InterPro" id="IPR005119">
    <property type="entry name" value="LysR_subst-bd"/>
</dbReference>
<evidence type="ECO:0000259" key="5">
    <source>
        <dbReference type="PROSITE" id="PS50931"/>
    </source>
</evidence>
<dbReference type="Proteomes" id="UP000183987">
    <property type="component" value="Unassembled WGS sequence"/>
</dbReference>
<dbReference type="GO" id="GO:0003700">
    <property type="term" value="F:DNA-binding transcription factor activity"/>
    <property type="evidence" value="ECO:0007669"/>
    <property type="project" value="InterPro"/>
</dbReference>